<feature type="transmembrane region" description="Helical" evidence="8">
    <location>
        <begin position="384"/>
        <end position="401"/>
    </location>
</feature>
<feature type="transmembrane region" description="Helical" evidence="8">
    <location>
        <begin position="60"/>
        <end position="76"/>
    </location>
</feature>
<dbReference type="GO" id="GO:0042910">
    <property type="term" value="F:xenobiotic transmembrane transporter activity"/>
    <property type="evidence" value="ECO:0007669"/>
    <property type="project" value="InterPro"/>
</dbReference>
<keyword evidence="8" id="KW-0997">Cell inner membrane</keyword>
<name>A0A239ED05_9SPHN</name>
<feature type="transmembrane region" description="Helical" evidence="8">
    <location>
        <begin position="177"/>
        <end position="196"/>
    </location>
</feature>
<feature type="transmembrane region" description="Helical" evidence="8">
    <location>
        <begin position="88"/>
        <end position="107"/>
    </location>
</feature>
<dbReference type="Gene3D" id="1.20.1720.10">
    <property type="entry name" value="Multidrug resistance protein D"/>
    <property type="match status" value="1"/>
</dbReference>
<evidence type="ECO:0000256" key="8">
    <source>
        <dbReference type="RuleBase" id="RU365088"/>
    </source>
</evidence>
<keyword evidence="3 8" id="KW-0813">Transport</keyword>
<proteinExistence type="inferred from homology"/>
<feature type="transmembrane region" description="Helical" evidence="8">
    <location>
        <begin position="146"/>
        <end position="171"/>
    </location>
</feature>
<comment type="subcellular location">
    <subcellularLocation>
        <location evidence="8">Cell inner membrane</location>
        <topology evidence="8">Multi-pass membrane protein</topology>
    </subcellularLocation>
    <subcellularLocation>
        <location evidence="1">Cell membrane</location>
        <topology evidence="1">Multi-pass membrane protein</topology>
    </subcellularLocation>
</comment>
<protein>
    <recommendedName>
        <fullName evidence="8">Bcr/CflA family efflux transporter</fullName>
    </recommendedName>
</protein>
<keyword evidence="7 8" id="KW-0472">Membrane</keyword>
<dbReference type="InterPro" id="IPR036259">
    <property type="entry name" value="MFS_trans_sf"/>
</dbReference>
<evidence type="ECO:0000256" key="5">
    <source>
        <dbReference type="ARBA" id="ARBA00022692"/>
    </source>
</evidence>
<evidence type="ECO:0000256" key="3">
    <source>
        <dbReference type="ARBA" id="ARBA00022448"/>
    </source>
</evidence>
<feature type="transmembrane region" description="Helical" evidence="8">
    <location>
        <begin position="346"/>
        <end position="372"/>
    </location>
</feature>
<dbReference type="GO" id="GO:0005886">
    <property type="term" value="C:plasma membrane"/>
    <property type="evidence" value="ECO:0007669"/>
    <property type="project" value="UniProtKB-SubCell"/>
</dbReference>
<feature type="transmembrane region" description="Helical" evidence="8">
    <location>
        <begin position="21"/>
        <end position="40"/>
    </location>
</feature>
<feature type="transmembrane region" description="Helical" evidence="8">
    <location>
        <begin position="113"/>
        <end position="134"/>
    </location>
</feature>
<feature type="transmembrane region" description="Helical" evidence="8">
    <location>
        <begin position="317"/>
        <end position="334"/>
    </location>
</feature>
<dbReference type="Pfam" id="PF07690">
    <property type="entry name" value="MFS_1"/>
    <property type="match status" value="1"/>
</dbReference>
<dbReference type="InterPro" id="IPR004812">
    <property type="entry name" value="Efflux_drug-R_Bcr/CmlA"/>
</dbReference>
<dbReference type="InterPro" id="IPR011701">
    <property type="entry name" value="MFS"/>
</dbReference>
<dbReference type="PANTHER" id="PTHR42718">
    <property type="entry name" value="MAJOR FACILITATOR SUPERFAMILY MULTIDRUG TRANSPORTER MFSC"/>
    <property type="match status" value="1"/>
</dbReference>
<reference evidence="11" key="1">
    <citation type="submission" date="2017-06" db="EMBL/GenBank/DDBJ databases">
        <authorList>
            <person name="Varghese N."/>
            <person name="Submissions S."/>
        </authorList>
    </citation>
    <scope>NUCLEOTIDE SEQUENCE [LARGE SCALE GENOMIC DNA]</scope>
    <source>
        <strain evidence="11">LNB2</strain>
    </source>
</reference>
<gene>
    <name evidence="10" type="ORF">SAMN06295912_10674</name>
</gene>
<comment type="similarity">
    <text evidence="2 8">Belongs to the major facilitator superfamily. Bcr/CmlA family.</text>
</comment>
<feature type="domain" description="Major facilitator superfamily (MFS) profile" evidence="9">
    <location>
        <begin position="21"/>
        <end position="403"/>
    </location>
</feature>
<dbReference type="PROSITE" id="PS50850">
    <property type="entry name" value="MFS"/>
    <property type="match status" value="1"/>
</dbReference>
<dbReference type="AlphaFoldDB" id="A0A239ED05"/>
<dbReference type="OrthoDB" id="9800416at2"/>
<dbReference type="RefSeq" id="WP_089219017.1">
    <property type="nucleotide sequence ID" value="NZ_FZOS01000006.1"/>
</dbReference>
<dbReference type="InterPro" id="IPR020846">
    <property type="entry name" value="MFS_dom"/>
</dbReference>
<accession>A0A239ED05</accession>
<evidence type="ECO:0000256" key="7">
    <source>
        <dbReference type="ARBA" id="ARBA00023136"/>
    </source>
</evidence>
<dbReference type="GO" id="GO:1990961">
    <property type="term" value="P:xenobiotic detoxification by transmembrane export across the plasma membrane"/>
    <property type="evidence" value="ECO:0007669"/>
    <property type="project" value="InterPro"/>
</dbReference>
<feature type="transmembrane region" description="Helical" evidence="8">
    <location>
        <begin position="260"/>
        <end position="278"/>
    </location>
</feature>
<keyword evidence="6 8" id="KW-1133">Transmembrane helix</keyword>
<evidence type="ECO:0000259" key="9">
    <source>
        <dbReference type="PROSITE" id="PS50850"/>
    </source>
</evidence>
<evidence type="ECO:0000313" key="11">
    <source>
        <dbReference type="Proteomes" id="UP000198281"/>
    </source>
</evidence>
<keyword evidence="4" id="KW-1003">Cell membrane</keyword>
<evidence type="ECO:0000256" key="2">
    <source>
        <dbReference type="ARBA" id="ARBA00006236"/>
    </source>
</evidence>
<dbReference type="NCBIfam" id="TIGR00710">
    <property type="entry name" value="efflux_Bcr_CflA"/>
    <property type="match status" value="1"/>
</dbReference>
<feature type="transmembrane region" description="Helical" evidence="8">
    <location>
        <begin position="290"/>
        <end position="311"/>
    </location>
</feature>
<keyword evidence="11" id="KW-1185">Reference proteome</keyword>
<organism evidence="10 11">
    <name type="scientific">Edaphosphingomonas laterariae</name>
    <dbReference type="NCBI Taxonomy" id="861865"/>
    <lineage>
        <taxon>Bacteria</taxon>
        <taxon>Pseudomonadati</taxon>
        <taxon>Pseudomonadota</taxon>
        <taxon>Alphaproteobacteria</taxon>
        <taxon>Sphingomonadales</taxon>
        <taxon>Rhizorhabdaceae</taxon>
        <taxon>Edaphosphingomonas</taxon>
    </lineage>
</organism>
<keyword evidence="5 8" id="KW-0812">Transmembrane</keyword>
<dbReference type="Proteomes" id="UP000198281">
    <property type="component" value="Unassembled WGS sequence"/>
</dbReference>
<dbReference type="CDD" id="cd17320">
    <property type="entry name" value="MFS_MdfA_MDR_like"/>
    <property type="match status" value="1"/>
</dbReference>
<evidence type="ECO:0000313" key="10">
    <source>
        <dbReference type="EMBL" id="SNS42487.1"/>
    </source>
</evidence>
<evidence type="ECO:0000256" key="6">
    <source>
        <dbReference type="ARBA" id="ARBA00022989"/>
    </source>
</evidence>
<dbReference type="SUPFAM" id="SSF103473">
    <property type="entry name" value="MFS general substrate transporter"/>
    <property type="match status" value="1"/>
</dbReference>
<feature type="transmembrane region" description="Helical" evidence="8">
    <location>
        <begin position="228"/>
        <end position="248"/>
    </location>
</feature>
<dbReference type="EMBL" id="FZOS01000006">
    <property type="protein sequence ID" value="SNS42487.1"/>
    <property type="molecule type" value="Genomic_DNA"/>
</dbReference>
<evidence type="ECO:0000256" key="4">
    <source>
        <dbReference type="ARBA" id="ARBA00022475"/>
    </source>
</evidence>
<sequence>MSQATGERGGAPSFRMGFREFVGLVAMLMAINALGIDSMLPALPAIGDALDIGNDNQRQWIIAAYVFGFGSTQLIYGPLADRFGRKPILLISMMLFAATSVLAAFAWDFQSIIAARVLQGVCAAASRVLAISIVRDRYSGRQMARVMSLSFIVFLAVPILAPTIGQFILLFAPWQGIFLFLALFGIVLVGWAALRLPETLHPEDRRPISIAKISSAAKVVIGNRYSRGYTLASTMLFGALMGFITSVQQIFSDIFHEVDLFPLIFAGIAASMGVASYLNSRIVERLGTRLVSHTALVGFILCSAVHVAVAASGHETLLTFALLQAATMGCFGLAGSNFGSMAMEPVGHIAGTASSIQGFTSTVGGAALGILIGQHYDGTTLPMAAGYLVLGLVSLAIVAVTERGKLFRGHPVANETVS</sequence>
<evidence type="ECO:0000256" key="1">
    <source>
        <dbReference type="ARBA" id="ARBA00004651"/>
    </source>
</evidence>
<dbReference type="PANTHER" id="PTHR42718:SF9">
    <property type="entry name" value="MAJOR FACILITATOR SUPERFAMILY MULTIDRUG TRANSPORTER MFSC"/>
    <property type="match status" value="1"/>
</dbReference>